<proteinExistence type="predicted"/>
<dbReference type="EMBL" id="JACIDN010000007">
    <property type="protein sequence ID" value="MBB3904169.1"/>
    <property type="molecule type" value="Genomic_DNA"/>
</dbReference>
<reference evidence="2 3" key="3">
    <citation type="submission" date="2020-08" db="EMBL/GenBank/DDBJ databases">
        <title>Genomic Encyclopedia of Type Strains, Phase IV (KMG-IV): sequencing the most valuable type-strain genomes for metagenomic binning, comparative biology and taxonomic classification.</title>
        <authorList>
            <person name="Goeker M."/>
        </authorList>
    </citation>
    <scope>NUCLEOTIDE SEQUENCE [LARGE SCALE GENOMIC DNA]</scope>
    <source>
        <strain evidence="2 3">DSM 24105</strain>
    </source>
</reference>
<sequence length="64" mass="7039">MADETKQTVITEIQDANGNRVRIRVGDVEVPVLHGGPVPGKMCTNYTLTIENVRVEYERDAPAA</sequence>
<reference evidence="4" key="2">
    <citation type="journal article" date="2019" name="Int. J. Syst. Evol. Microbiol.">
        <title>The Global Catalogue of Microorganisms (GCM) 10K type strain sequencing project: providing services to taxonomists for standard genome sequencing and annotation.</title>
        <authorList>
            <consortium name="The Broad Institute Genomics Platform"/>
            <consortium name="The Broad Institute Genome Sequencing Center for Infectious Disease"/>
            <person name="Wu L."/>
            <person name="Ma J."/>
        </authorList>
    </citation>
    <scope>NUCLEOTIDE SEQUENCE [LARGE SCALE GENOMIC DNA]</scope>
    <source>
        <strain evidence="4">NBRC 107710</strain>
    </source>
</reference>
<reference evidence="1" key="4">
    <citation type="submission" date="2023-01" db="EMBL/GenBank/DDBJ databases">
        <title>Draft genome sequence of Methylobacterium brachythecii strain NBRC 107710.</title>
        <authorList>
            <person name="Sun Q."/>
            <person name="Mori K."/>
        </authorList>
    </citation>
    <scope>NUCLEOTIDE SEQUENCE</scope>
    <source>
        <strain evidence="1">NBRC 107710</strain>
    </source>
</reference>
<dbReference type="EMBL" id="BSPG01000018">
    <property type="protein sequence ID" value="GLS45169.1"/>
    <property type="molecule type" value="Genomic_DNA"/>
</dbReference>
<evidence type="ECO:0000313" key="1">
    <source>
        <dbReference type="EMBL" id="GLS45169.1"/>
    </source>
</evidence>
<protein>
    <submittedName>
        <fullName evidence="2">Uncharacterized protein</fullName>
    </submittedName>
</protein>
<gene>
    <name evidence="1" type="ORF">GCM10007884_31580</name>
    <name evidence="2" type="ORF">GGR33_003688</name>
</gene>
<evidence type="ECO:0000313" key="2">
    <source>
        <dbReference type="EMBL" id="MBB3904169.1"/>
    </source>
</evidence>
<evidence type="ECO:0000313" key="3">
    <source>
        <dbReference type="Proteomes" id="UP000517759"/>
    </source>
</evidence>
<dbReference type="Proteomes" id="UP000517759">
    <property type="component" value="Unassembled WGS sequence"/>
</dbReference>
<comment type="caution">
    <text evidence="2">The sequence shown here is derived from an EMBL/GenBank/DDBJ whole genome shotgun (WGS) entry which is preliminary data.</text>
</comment>
<dbReference type="RefSeq" id="WP_183507794.1">
    <property type="nucleotide sequence ID" value="NZ_BSPG01000018.1"/>
</dbReference>
<organism evidence="2 3">
    <name type="scientific">Methylobacterium brachythecii</name>
    <dbReference type="NCBI Taxonomy" id="1176177"/>
    <lineage>
        <taxon>Bacteria</taxon>
        <taxon>Pseudomonadati</taxon>
        <taxon>Pseudomonadota</taxon>
        <taxon>Alphaproteobacteria</taxon>
        <taxon>Hyphomicrobiales</taxon>
        <taxon>Methylobacteriaceae</taxon>
        <taxon>Methylobacterium</taxon>
    </lineage>
</organism>
<dbReference type="Proteomes" id="UP001156881">
    <property type="component" value="Unassembled WGS sequence"/>
</dbReference>
<reference evidence="1" key="1">
    <citation type="journal article" date="2014" name="Int. J. Syst. Evol. Microbiol.">
        <title>Complete genome of a new Firmicutes species belonging to the dominant human colonic microbiota ('Ruminococcus bicirculans') reveals two chromosomes and a selective capacity to utilize plant glucans.</title>
        <authorList>
            <consortium name="NISC Comparative Sequencing Program"/>
            <person name="Wegmann U."/>
            <person name="Louis P."/>
            <person name="Goesmann A."/>
            <person name="Henrissat B."/>
            <person name="Duncan S.H."/>
            <person name="Flint H.J."/>
        </authorList>
    </citation>
    <scope>NUCLEOTIDE SEQUENCE</scope>
    <source>
        <strain evidence="1">NBRC 107710</strain>
    </source>
</reference>
<name>A0A7W6AMX2_9HYPH</name>
<accession>A0A7W6AMX2</accession>
<dbReference type="AlphaFoldDB" id="A0A7W6AMX2"/>
<evidence type="ECO:0000313" key="4">
    <source>
        <dbReference type="Proteomes" id="UP001156881"/>
    </source>
</evidence>
<keyword evidence="4" id="KW-1185">Reference proteome</keyword>